<feature type="region of interest" description="Disordered" evidence="2">
    <location>
        <begin position="1"/>
        <end position="35"/>
    </location>
</feature>
<dbReference type="Gene3D" id="2.30.22.10">
    <property type="entry name" value="Head domain of nucleotide exchange factor GrpE"/>
    <property type="match status" value="1"/>
</dbReference>
<proteinExistence type="predicted"/>
<accession>A0ABX1CDD9</accession>
<dbReference type="InterPro" id="IPR009012">
    <property type="entry name" value="GrpE_head"/>
</dbReference>
<comment type="caution">
    <text evidence="3">The sequence shown here is derived from an EMBL/GenBank/DDBJ whole genome shotgun (WGS) entry which is preliminary data.</text>
</comment>
<dbReference type="RefSeq" id="WP_168089798.1">
    <property type="nucleotide sequence ID" value="NZ_BHZH01000352.1"/>
</dbReference>
<feature type="region of interest" description="Disordered" evidence="2">
    <location>
        <begin position="166"/>
        <end position="188"/>
    </location>
</feature>
<evidence type="ECO:0000313" key="3">
    <source>
        <dbReference type="EMBL" id="NJQ17108.1"/>
    </source>
</evidence>
<name>A0ABX1CDD9_9ACTN</name>
<dbReference type="SUPFAM" id="SSF51064">
    <property type="entry name" value="Head domain of nucleotide exchange factor GrpE"/>
    <property type="match status" value="1"/>
</dbReference>
<dbReference type="Proteomes" id="UP000727056">
    <property type="component" value="Unassembled WGS sequence"/>
</dbReference>
<evidence type="ECO:0000313" key="4">
    <source>
        <dbReference type="Proteomes" id="UP000727056"/>
    </source>
</evidence>
<organism evidence="3 4">
    <name type="scientific">Streptomyces bohaiensis</name>
    <dbReference type="NCBI Taxonomy" id="1431344"/>
    <lineage>
        <taxon>Bacteria</taxon>
        <taxon>Bacillati</taxon>
        <taxon>Actinomycetota</taxon>
        <taxon>Actinomycetes</taxon>
        <taxon>Kitasatosporales</taxon>
        <taxon>Streptomycetaceae</taxon>
        <taxon>Streptomyces</taxon>
    </lineage>
</organism>
<feature type="compositionally biased region" description="Low complexity" evidence="2">
    <location>
        <begin position="98"/>
        <end position="109"/>
    </location>
</feature>
<evidence type="ECO:0000256" key="1">
    <source>
        <dbReference type="ARBA" id="ARBA00023186"/>
    </source>
</evidence>
<dbReference type="EMBL" id="JAAVJC010000241">
    <property type="protein sequence ID" value="NJQ17108.1"/>
    <property type="molecule type" value="Genomic_DNA"/>
</dbReference>
<sequence>MSTGGGDGGAVPDPAADRADAAGGAGGAEDGAAREPGLAERIDALAALFERRILDDRDKRRLLDEARDGPYRQYLHPLVHRLALLIDRLDREAGGIAPTGPQDTGAAPGTAGGAEAGAPASGSARTGADHADDGETGNEVAVGLARSVRDELLDALAAHGVREVRTTGPFDPARQEAVSVDRDSGAEPGSVTAVVRRGFAHGDWVFRPARVTVAAPARRD</sequence>
<protein>
    <submittedName>
        <fullName evidence="3">Nucleotide exchange factor GrpE</fullName>
    </submittedName>
</protein>
<dbReference type="Pfam" id="PF01025">
    <property type="entry name" value="GrpE"/>
    <property type="match status" value="1"/>
</dbReference>
<feature type="region of interest" description="Disordered" evidence="2">
    <location>
        <begin position="95"/>
        <end position="136"/>
    </location>
</feature>
<dbReference type="InterPro" id="IPR000740">
    <property type="entry name" value="GrpE"/>
</dbReference>
<reference evidence="3 4" key="1">
    <citation type="submission" date="2020-03" db="EMBL/GenBank/DDBJ databases">
        <title>Draft genome of Streptomyces sp. ventii, isolated from the Axial Seamount in the Pacific Ocean, and resequencing of the two type strains Streptomyces lonarensis strain NCL 716 and Streptomyces bohaiensis strain 11A07.</title>
        <authorList>
            <person name="Loughran R.M."/>
            <person name="Pfannmuller K.M."/>
            <person name="Wasson B.J."/>
            <person name="Deadmond M.C."/>
            <person name="Paddock B.E."/>
            <person name="Koyack M.J."/>
            <person name="Gallegos D.A."/>
            <person name="Mitchell E.A."/>
            <person name="Ushijima B."/>
            <person name="Saw J.H."/>
            <person name="Mcphail K.L."/>
            <person name="Videau P."/>
        </authorList>
    </citation>
    <scope>NUCLEOTIDE SEQUENCE [LARGE SCALE GENOMIC DNA]</scope>
    <source>
        <strain evidence="3 4">11A07</strain>
    </source>
</reference>
<gene>
    <name evidence="3" type="primary">grpE</name>
    <name evidence="3" type="ORF">HCN52_19745</name>
</gene>
<keyword evidence="1" id="KW-0143">Chaperone</keyword>
<keyword evidence="4" id="KW-1185">Reference proteome</keyword>
<evidence type="ECO:0000256" key="2">
    <source>
        <dbReference type="SAM" id="MobiDB-lite"/>
    </source>
</evidence>